<dbReference type="PANTHER" id="PTHR48081:SF30">
    <property type="entry name" value="ACETYL-HYDROLASE LIPR-RELATED"/>
    <property type="match status" value="1"/>
</dbReference>
<dbReference type="Proteomes" id="UP000325003">
    <property type="component" value="Unassembled WGS sequence"/>
</dbReference>
<dbReference type="EMBL" id="VUJV01000006">
    <property type="protein sequence ID" value="KAA1416806.1"/>
    <property type="molecule type" value="Genomic_DNA"/>
</dbReference>
<dbReference type="AlphaFoldDB" id="A0A5B1L8N1"/>
<dbReference type="InterPro" id="IPR033140">
    <property type="entry name" value="Lipase_GDXG_put_SER_AS"/>
</dbReference>
<keyword evidence="6" id="KW-1185">Reference proteome</keyword>
<evidence type="ECO:0000256" key="3">
    <source>
        <dbReference type="PROSITE-ProRule" id="PRU10038"/>
    </source>
</evidence>
<evidence type="ECO:0000313" key="5">
    <source>
        <dbReference type="EMBL" id="KAA1416806.1"/>
    </source>
</evidence>
<dbReference type="GO" id="GO:0004806">
    <property type="term" value="F:triacylglycerol lipase activity"/>
    <property type="evidence" value="ECO:0007669"/>
    <property type="project" value="TreeGrafter"/>
</dbReference>
<evidence type="ECO:0000313" key="6">
    <source>
        <dbReference type="Proteomes" id="UP000325003"/>
    </source>
</evidence>
<reference evidence="5 6" key="1">
    <citation type="submission" date="2019-09" db="EMBL/GenBank/DDBJ databases">
        <title>Nocardioides panacisoli sp. nov., isolated from the soil of a ginseng field.</title>
        <authorList>
            <person name="Cho C."/>
        </authorList>
    </citation>
    <scope>NUCLEOTIDE SEQUENCE [LARGE SCALE GENOMIC DNA]</scope>
    <source>
        <strain evidence="5 6">BN130099</strain>
    </source>
</reference>
<accession>A0A5B1L8N1</accession>
<dbReference type="InterPro" id="IPR013094">
    <property type="entry name" value="AB_hydrolase_3"/>
</dbReference>
<feature type="domain" description="Alpha/beta hydrolase fold-3" evidence="4">
    <location>
        <begin position="93"/>
        <end position="294"/>
    </location>
</feature>
<sequence>MRQQKSPPARASLRSHAAATVTSLTLRPLTSVIPANRPGILVARRIVATTLALTSPRLPGSRIVPVDRSTRRGPSVRGEWVRGPKARRNDAVILYIHGSGYAICSARTHRGITTRLSEATGLPVFACDYRLAPSHQFPAAADDVRAAYSWLLSEGHDPDRIVVAGDSAGGHLAVDLALQLLREGATPPAALVLLSPLVDPTLELARACAEVRPDPMAPMSVVERLLDLYFADADLAAPRLTFTFDDVSGFPPTLIQAGGREFLRGDAEALATALDVSGAHCELEVWPGQMHVFQALLRVVPEAVPALASASDFIVAELDAAERRSSFSVVESA</sequence>
<organism evidence="5 6">
    <name type="scientific">Nocardioides humilatus</name>
    <dbReference type="NCBI Taxonomy" id="2607660"/>
    <lineage>
        <taxon>Bacteria</taxon>
        <taxon>Bacillati</taxon>
        <taxon>Actinomycetota</taxon>
        <taxon>Actinomycetes</taxon>
        <taxon>Propionibacteriales</taxon>
        <taxon>Nocardioidaceae</taxon>
        <taxon>Nocardioides</taxon>
    </lineage>
</organism>
<dbReference type="InterPro" id="IPR029058">
    <property type="entry name" value="AB_hydrolase_fold"/>
</dbReference>
<dbReference type="Pfam" id="PF07859">
    <property type="entry name" value="Abhydrolase_3"/>
    <property type="match status" value="1"/>
</dbReference>
<comment type="caution">
    <text evidence="5">The sequence shown here is derived from an EMBL/GenBank/DDBJ whole genome shotgun (WGS) entry which is preliminary data.</text>
</comment>
<proteinExistence type="inferred from homology"/>
<gene>
    <name evidence="5" type="ORF">F0U44_16590</name>
</gene>
<keyword evidence="2 5" id="KW-0378">Hydrolase</keyword>
<comment type="similarity">
    <text evidence="1">Belongs to the 'GDXG' lipolytic enzyme family.</text>
</comment>
<feature type="active site" evidence="3">
    <location>
        <position position="167"/>
    </location>
</feature>
<dbReference type="Gene3D" id="3.40.50.1820">
    <property type="entry name" value="alpha/beta hydrolase"/>
    <property type="match status" value="1"/>
</dbReference>
<dbReference type="PANTHER" id="PTHR48081">
    <property type="entry name" value="AB HYDROLASE SUPERFAMILY PROTEIN C4A8.06C"/>
    <property type="match status" value="1"/>
</dbReference>
<dbReference type="SUPFAM" id="SSF53474">
    <property type="entry name" value="alpha/beta-Hydrolases"/>
    <property type="match status" value="1"/>
</dbReference>
<dbReference type="PROSITE" id="PS01174">
    <property type="entry name" value="LIPASE_GDXG_SER"/>
    <property type="match status" value="1"/>
</dbReference>
<name>A0A5B1L8N1_9ACTN</name>
<reference evidence="5 6" key="2">
    <citation type="submission" date="2019-09" db="EMBL/GenBank/DDBJ databases">
        <authorList>
            <person name="Jin C."/>
        </authorList>
    </citation>
    <scope>NUCLEOTIDE SEQUENCE [LARGE SCALE GENOMIC DNA]</scope>
    <source>
        <strain evidence="5 6">BN130099</strain>
    </source>
</reference>
<evidence type="ECO:0000256" key="2">
    <source>
        <dbReference type="ARBA" id="ARBA00022801"/>
    </source>
</evidence>
<evidence type="ECO:0000256" key="1">
    <source>
        <dbReference type="ARBA" id="ARBA00010515"/>
    </source>
</evidence>
<protein>
    <submittedName>
        <fullName evidence="5">Alpha/beta hydrolase</fullName>
    </submittedName>
</protein>
<dbReference type="RefSeq" id="WP_149729476.1">
    <property type="nucleotide sequence ID" value="NZ_VUJV01000006.1"/>
</dbReference>
<evidence type="ECO:0000259" key="4">
    <source>
        <dbReference type="Pfam" id="PF07859"/>
    </source>
</evidence>
<dbReference type="InterPro" id="IPR050300">
    <property type="entry name" value="GDXG_lipolytic_enzyme"/>
</dbReference>